<protein>
    <recommendedName>
        <fullName evidence="6">Ribosome-recycling factor</fullName>
        <shortName evidence="6">RRF</shortName>
    </recommendedName>
    <alternativeName>
        <fullName evidence="6">Ribosome-releasing factor</fullName>
    </alternativeName>
</protein>
<accession>G2KSQ8</accession>
<dbReference type="KEGG" id="mai:MICA_1336"/>
<dbReference type="InterPro" id="IPR036191">
    <property type="entry name" value="RRF_sf"/>
</dbReference>
<dbReference type="Gene3D" id="3.30.1360.40">
    <property type="match status" value="1"/>
</dbReference>
<dbReference type="GO" id="GO:0005829">
    <property type="term" value="C:cytosol"/>
    <property type="evidence" value="ECO:0007669"/>
    <property type="project" value="GOC"/>
</dbReference>
<dbReference type="STRING" id="856793.MICA_1336"/>
<evidence type="ECO:0000256" key="1">
    <source>
        <dbReference type="ARBA" id="ARBA00004496"/>
    </source>
</evidence>
<evidence type="ECO:0000259" key="7">
    <source>
        <dbReference type="Pfam" id="PF01765"/>
    </source>
</evidence>
<dbReference type="PANTHER" id="PTHR20982:SF3">
    <property type="entry name" value="MITOCHONDRIAL RIBOSOME RECYCLING FACTOR PSEUDO 1"/>
    <property type="match status" value="1"/>
</dbReference>
<dbReference type="RefSeq" id="WP_014102881.1">
    <property type="nucleotide sequence ID" value="NC_016026.1"/>
</dbReference>
<dbReference type="NCBIfam" id="TIGR00496">
    <property type="entry name" value="frr"/>
    <property type="match status" value="1"/>
</dbReference>
<comment type="function">
    <text evidence="5 6">Responsible for the release of ribosomes from messenger RNA at the termination of protein biosynthesis. May increase the efficiency of translation by recycling ribosomes from one round of translation to another.</text>
</comment>
<evidence type="ECO:0000256" key="4">
    <source>
        <dbReference type="ARBA" id="ARBA00022917"/>
    </source>
</evidence>
<evidence type="ECO:0000256" key="3">
    <source>
        <dbReference type="ARBA" id="ARBA00022490"/>
    </source>
</evidence>
<dbReference type="CDD" id="cd00520">
    <property type="entry name" value="RRF"/>
    <property type="match status" value="1"/>
</dbReference>
<evidence type="ECO:0000313" key="8">
    <source>
        <dbReference type="EMBL" id="AEP09658.1"/>
    </source>
</evidence>
<dbReference type="AlphaFoldDB" id="G2KSQ8"/>
<evidence type="ECO:0000256" key="5">
    <source>
        <dbReference type="ARBA" id="ARBA00025050"/>
    </source>
</evidence>
<evidence type="ECO:0000256" key="6">
    <source>
        <dbReference type="HAMAP-Rule" id="MF_00040"/>
    </source>
</evidence>
<dbReference type="EMBL" id="CP002382">
    <property type="protein sequence ID" value="AEP09658.1"/>
    <property type="molecule type" value="Genomic_DNA"/>
</dbReference>
<feature type="domain" description="Ribosome recycling factor" evidence="7">
    <location>
        <begin position="19"/>
        <end position="180"/>
    </location>
</feature>
<sequence>MAYDKNDLKRRMDGAMEQLKTEFTGLRTGRAATSMLETVQVEAYGSHMPISQCGSVSVPEPRMLTVTVWDATISKNVEKAIRESGLGLNPQAEGNVIRVPVPQLNEERRKELTKVAGKYAEGARVAVRNIRRDGMDGIKAMKGEVSEDDQKRLSDEVQKLTDGYIAQIDKMLVDKEKDIMTV</sequence>
<dbReference type="Proteomes" id="UP000009286">
    <property type="component" value="Chromosome"/>
</dbReference>
<comment type="subcellular location">
    <subcellularLocation>
        <location evidence="1 6">Cytoplasm</location>
    </subcellularLocation>
</comment>
<name>G2KSQ8_MICAA</name>
<dbReference type="HAMAP" id="MF_00040">
    <property type="entry name" value="RRF"/>
    <property type="match status" value="1"/>
</dbReference>
<dbReference type="Pfam" id="PF01765">
    <property type="entry name" value="RRF"/>
    <property type="match status" value="1"/>
</dbReference>
<proteinExistence type="inferred from homology"/>
<comment type="similarity">
    <text evidence="2 6">Belongs to the RRF family.</text>
</comment>
<dbReference type="OrthoDB" id="9804006at2"/>
<dbReference type="InterPro" id="IPR023584">
    <property type="entry name" value="Ribosome_recyc_fac_dom"/>
</dbReference>
<keyword evidence="3 6" id="KW-0963">Cytoplasm</keyword>
<dbReference type="InterPro" id="IPR002661">
    <property type="entry name" value="Ribosome_recyc_fac"/>
</dbReference>
<reference evidence="8 9" key="1">
    <citation type="journal article" date="2011" name="BMC Genomics">
        <title>Genomic insights into an obligate epibiotic bacterial predator: Micavibrio aeruginosavorus ARL-13.</title>
        <authorList>
            <person name="Wang Z."/>
            <person name="Kadouri D."/>
            <person name="Wu M."/>
        </authorList>
    </citation>
    <scope>NUCLEOTIDE SEQUENCE [LARGE SCALE GENOMIC DNA]</scope>
    <source>
        <strain evidence="8 9">ARL-13</strain>
    </source>
</reference>
<evidence type="ECO:0000256" key="2">
    <source>
        <dbReference type="ARBA" id="ARBA00005912"/>
    </source>
</evidence>
<organism evidence="8 9">
    <name type="scientific">Micavibrio aeruginosavorus (strain ARL-13)</name>
    <dbReference type="NCBI Taxonomy" id="856793"/>
    <lineage>
        <taxon>Bacteria</taxon>
        <taxon>Pseudomonadati</taxon>
        <taxon>Bdellovibrionota</taxon>
        <taxon>Bdellovibrionia</taxon>
        <taxon>Bdellovibrionales</taxon>
        <taxon>Pseudobdellovibrionaceae</taxon>
        <taxon>Micavibrio</taxon>
    </lineage>
</organism>
<dbReference type="Gene3D" id="1.10.132.20">
    <property type="entry name" value="Ribosome-recycling factor"/>
    <property type="match status" value="1"/>
</dbReference>
<evidence type="ECO:0000313" key="9">
    <source>
        <dbReference type="Proteomes" id="UP000009286"/>
    </source>
</evidence>
<dbReference type="SUPFAM" id="SSF55194">
    <property type="entry name" value="Ribosome recycling factor, RRF"/>
    <property type="match status" value="1"/>
</dbReference>
<dbReference type="GO" id="GO:0002184">
    <property type="term" value="P:cytoplasmic translational termination"/>
    <property type="evidence" value="ECO:0007669"/>
    <property type="project" value="TreeGrafter"/>
</dbReference>
<dbReference type="eggNOG" id="COG0233">
    <property type="taxonomic scope" value="Bacteria"/>
</dbReference>
<keyword evidence="4 6" id="KW-0648">Protein biosynthesis</keyword>
<gene>
    <name evidence="6 8" type="primary">frr</name>
    <name evidence="8" type="ordered locus">MICA_1336</name>
</gene>
<dbReference type="FunFam" id="3.30.1360.40:FF:000001">
    <property type="entry name" value="Ribosome-recycling factor"/>
    <property type="match status" value="1"/>
</dbReference>
<dbReference type="FunFam" id="1.10.132.20:FF:000001">
    <property type="entry name" value="Ribosome-recycling factor"/>
    <property type="match status" value="1"/>
</dbReference>
<keyword evidence="9" id="KW-1185">Reference proteome</keyword>
<dbReference type="PANTHER" id="PTHR20982">
    <property type="entry name" value="RIBOSOME RECYCLING FACTOR"/>
    <property type="match status" value="1"/>
</dbReference>
<dbReference type="GO" id="GO:0043023">
    <property type="term" value="F:ribosomal large subunit binding"/>
    <property type="evidence" value="ECO:0007669"/>
    <property type="project" value="TreeGrafter"/>
</dbReference>
<dbReference type="HOGENOM" id="CLU_073981_2_0_5"/>